<reference evidence="8" key="1">
    <citation type="journal article" date="2023" name="Insect Mol. Biol.">
        <title>Genome sequencing provides insights into the evolution of gene families encoding plant cell wall-degrading enzymes in longhorned beetles.</title>
        <authorList>
            <person name="Shin N.R."/>
            <person name="Okamura Y."/>
            <person name="Kirsch R."/>
            <person name="Pauchet Y."/>
        </authorList>
    </citation>
    <scope>NUCLEOTIDE SEQUENCE</scope>
    <source>
        <strain evidence="8">AMC_N1</strain>
    </source>
</reference>
<comment type="caution">
    <text evidence="8">The sequence shown here is derived from an EMBL/GenBank/DDBJ whole genome shotgun (WGS) entry which is preliminary data.</text>
</comment>
<feature type="region of interest" description="G5" evidence="6">
    <location>
        <begin position="224"/>
        <end position="226"/>
    </location>
</feature>
<evidence type="ECO:0000313" key="9">
    <source>
        <dbReference type="Proteomes" id="UP001162162"/>
    </source>
</evidence>
<feature type="region of interest" description="G2" evidence="6">
    <location>
        <begin position="81"/>
        <end position="85"/>
    </location>
</feature>
<accession>A0AAV8XWP7</accession>
<sequence length="355" mass="40245">MLLKIFKNTLVKSNAVVFQTRFCASTPTSLCKDAQTPLTPEYDFETRLLKVAVIGMPNAGKSTFINNLMDRKVCASSAKVHTTRGKAMAVFTEDSSQIVFIDTPGLVNDKEQKRYNLEKSFIKDSKSMLHQVDVIGVIHDVTNIWTRERLDIKIIKLLEMHKKKSSFLIFNKVDALKSKRKLLYLTRQLTENCIDGKPIPSTKPLKKLDPENKGWPYFQEIFMVSALKGDGLSKVKDYLISQAKPSKWMFPEEVWTDQSAETIIKNTVQATLLDFLQQEIPYNLKPAIEYFDVSETGAITTVVLVDCPSQRIANLVAGASDGRLRQMMASVQQDLQDTFRNHVKINIVLKPPLQK</sequence>
<keyword evidence="3 6" id="KW-0547">Nucleotide-binding</keyword>
<dbReference type="InterPro" id="IPR030388">
    <property type="entry name" value="G_ERA_dom"/>
</dbReference>
<feature type="region of interest" description="G4" evidence="6">
    <location>
        <begin position="171"/>
        <end position="174"/>
    </location>
</feature>
<dbReference type="InterPro" id="IPR027417">
    <property type="entry name" value="P-loop_NTPase"/>
</dbReference>
<dbReference type="AlphaFoldDB" id="A0AAV8XWP7"/>
<dbReference type="PANTHER" id="PTHR42698:SF1">
    <property type="entry name" value="GTPASE ERA, MITOCHONDRIAL"/>
    <property type="match status" value="1"/>
</dbReference>
<dbReference type="PROSITE" id="PS51713">
    <property type="entry name" value="G_ERA"/>
    <property type="match status" value="1"/>
</dbReference>
<proteinExistence type="inferred from homology"/>
<evidence type="ECO:0000259" key="7">
    <source>
        <dbReference type="PROSITE" id="PS51713"/>
    </source>
</evidence>
<dbReference type="NCBIfam" id="TIGR00436">
    <property type="entry name" value="era"/>
    <property type="match status" value="1"/>
</dbReference>
<feature type="region of interest" description="G1" evidence="6">
    <location>
        <begin position="55"/>
        <end position="62"/>
    </location>
</feature>
<dbReference type="GO" id="GO:0019843">
    <property type="term" value="F:rRNA binding"/>
    <property type="evidence" value="ECO:0007669"/>
    <property type="project" value="TreeGrafter"/>
</dbReference>
<dbReference type="InterPro" id="IPR005225">
    <property type="entry name" value="Small_GTP-bd"/>
</dbReference>
<dbReference type="EMBL" id="JAPWTK010000286">
    <property type="protein sequence ID" value="KAJ8943516.1"/>
    <property type="molecule type" value="Genomic_DNA"/>
</dbReference>
<dbReference type="InterPro" id="IPR006073">
    <property type="entry name" value="GTP-bd"/>
</dbReference>
<dbReference type="GO" id="GO:0043024">
    <property type="term" value="F:ribosomal small subunit binding"/>
    <property type="evidence" value="ECO:0007669"/>
    <property type="project" value="TreeGrafter"/>
</dbReference>
<dbReference type="PANTHER" id="PTHR42698">
    <property type="entry name" value="GTPASE ERA"/>
    <property type="match status" value="1"/>
</dbReference>
<dbReference type="Proteomes" id="UP001162162">
    <property type="component" value="Unassembled WGS sequence"/>
</dbReference>
<dbReference type="InterPro" id="IPR015946">
    <property type="entry name" value="KH_dom-like_a/b"/>
</dbReference>
<feature type="region of interest" description="G3" evidence="6">
    <location>
        <begin position="102"/>
        <end position="105"/>
    </location>
</feature>
<dbReference type="CDD" id="cd04163">
    <property type="entry name" value="Era"/>
    <property type="match status" value="1"/>
</dbReference>
<gene>
    <name evidence="8" type="ORF">NQ318_023026</name>
</gene>
<dbReference type="PRINTS" id="PR00326">
    <property type="entry name" value="GTP1OBG"/>
</dbReference>
<dbReference type="GO" id="GO:0005759">
    <property type="term" value="C:mitochondrial matrix"/>
    <property type="evidence" value="ECO:0007669"/>
    <property type="project" value="TreeGrafter"/>
</dbReference>
<organism evidence="8 9">
    <name type="scientific">Aromia moschata</name>
    <dbReference type="NCBI Taxonomy" id="1265417"/>
    <lineage>
        <taxon>Eukaryota</taxon>
        <taxon>Metazoa</taxon>
        <taxon>Ecdysozoa</taxon>
        <taxon>Arthropoda</taxon>
        <taxon>Hexapoda</taxon>
        <taxon>Insecta</taxon>
        <taxon>Pterygota</taxon>
        <taxon>Neoptera</taxon>
        <taxon>Endopterygota</taxon>
        <taxon>Coleoptera</taxon>
        <taxon>Polyphaga</taxon>
        <taxon>Cucujiformia</taxon>
        <taxon>Chrysomeloidea</taxon>
        <taxon>Cerambycidae</taxon>
        <taxon>Cerambycinae</taxon>
        <taxon>Callichromatini</taxon>
        <taxon>Aromia</taxon>
    </lineage>
</organism>
<dbReference type="Gene3D" id="3.40.50.300">
    <property type="entry name" value="P-loop containing nucleotide triphosphate hydrolases"/>
    <property type="match status" value="1"/>
</dbReference>
<evidence type="ECO:0000256" key="1">
    <source>
        <dbReference type="ARBA" id="ARBA00007921"/>
    </source>
</evidence>
<evidence type="ECO:0000256" key="5">
    <source>
        <dbReference type="ARBA" id="ARBA00030975"/>
    </source>
</evidence>
<evidence type="ECO:0000256" key="6">
    <source>
        <dbReference type="PROSITE-ProRule" id="PRU01050"/>
    </source>
</evidence>
<evidence type="ECO:0000313" key="8">
    <source>
        <dbReference type="EMBL" id="KAJ8943516.1"/>
    </source>
</evidence>
<comment type="similarity">
    <text evidence="1 6">Belongs to the TRAFAC class TrmE-Era-EngA-EngB-Septin-like GTPase superfamily. Era GTPase family.</text>
</comment>
<feature type="domain" description="Era-type G" evidence="7">
    <location>
        <begin position="47"/>
        <end position="246"/>
    </location>
</feature>
<protein>
    <recommendedName>
        <fullName evidence="2">GTPase Era, mitochondrial</fullName>
    </recommendedName>
    <alternativeName>
        <fullName evidence="5">ERA-like protein 1</fullName>
    </alternativeName>
</protein>
<dbReference type="GO" id="GO:0000028">
    <property type="term" value="P:ribosomal small subunit assembly"/>
    <property type="evidence" value="ECO:0007669"/>
    <property type="project" value="TreeGrafter"/>
</dbReference>
<dbReference type="NCBIfam" id="TIGR00231">
    <property type="entry name" value="small_GTP"/>
    <property type="match status" value="1"/>
</dbReference>
<dbReference type="SUPFAM" id="SSF52540">
    <property type="entry name" value="P-loop containing nucleoside triphosphate hydrolases"/>
    <property type="match status" value="1"/>
</dbReference>
<keyword evidence="9" id="KW-1185">Reference proteome</keyword>
<dbReference type="FunFam" id="3.40.50.300:FF:002220">
    <property type="entry name" value="GTPase Era, mitochondrial"/>
    <property type="match status" value="1"/>
</dbReference>
<keyword evidence="4 6" id="KW-0342">GTP-binding</keyword>
<evidence type="ECO:0000256" key="3">
    <source>
        <dbReference type="ARBA" id="ARBA00022741"/>
    </source>
</evidence>
<evidence type="ECO:0000256" key="4">
    <source>
        <dbReference type="ARBA" id="ARBA00023134"/>
    </source>
</evidence>
<dbReference type="InterPro" id="IPR005662">
    <property type="entry name" value="GTPase_Era-like"/>
</dbReference>
<evidence type="ECO:0000256" key="2">
    <source>
        <dbReference type="ARBA" id="ARBA00019149"/>
    </source>
</evidence>
<name>A0AAV8XWP7_9CUCU</name>
<dbReference type="Pfam" id="PF01926">
    <property type="entry name" value="MMR_HSR1"/>
    <property type="match status" value="1"/>
</dbReference>
<dbReference type="Gene3D" id="3.30.300.20">
    <property type="match status" value="1"/>
</dbReference>
<dbReference type="GO" id="GO:0005525">
    <property type="term" value="F:GTP binding"/>
    <property type="evidence" value="ECO:0007669"/>
    <property type="project" value="UniProtKB-UniRule"/>
</dbReference>